<dbReference type="InterPro" id="IPR036890">
    <property type="entry name" value="HATPase_C_sf"/>
</dbReference>
<name>A0ABT3PYS4_9BACT</name>
<dbReference type="InterPro" id="IPR000700">
    <property type="entry name" value="PAS-assoc_C"/>
</dbReference>
<dbReference type="RefSeq" id="WP_265789431.1">
    <property type="nucleotide sequence ID" value="NZ_BAABRS010000002.1"/>
</dbReference>
<dbReference type="Gene3D" id="3.30.565.10">
    <property type="entry name" value="Histidine kinase-like ATPase, C-terminal domain"/>
    <property type="match status" value="1"/>
</dbReference>
<keyword evidence="6" id="KW-0418">Kinase</keyword>
<dbReference type="InterPro" id="IPR029016">
    <property type="entry name" value="GAF-like_dom_sf"/>
</dbReference>
<dbReference type="PROSITE" id="PS50113">
    <property type="entry name" value="PAC"/>
    <property type="match status" value="1"/>
</dbReference>
<dbReference type="SUPFAM" id="SSF55781">
    <property type="entry name" value="GAF domain-like"/>
    <property type="match status" value="1"/>
</dbReference>
<dbReference type="InterPro" id="IPR001610">
    <property type="entry name" value="PAC"/>
</dbReference>
<reference evidence="13 14" key="1">
    <citation type="submission" date="2021-11" db="EMBL/GenBank/DDBJ databases">
        <title>Aliifidinibius sp. nov., a new bacterium isolated from saline soil.</title>
        <authorList>
            <person name="Galisteo C."/>
            <person name="De La Haba R."/>
            <person name="Sanchez-Porro C."/>
            <person name="Ventosa A."/>
        </authorList>
    </citation>
    <scope>NUCLEOTIDE SEQUENCE [LARGE SCALE GENOMIC DNA]</scope>
    <source>
        <strain evidence="13 14">KACC 190600</strain>
    </source>
</reference>
<keyword evidence="4" id="KW-0808">Transferase</keyword>
<evidence type="ECO:0000256" key="9">
    <source>
        <dbReference type="PROSITE-ProRule" id="PRU00169"/>
    </source>
</evidence>
<evidence type="ECO:0000256" key="2">
    <source>
        <dbReference type="ARBA" id="ARBA00012438"/>
    </source>
</evidence>
<evidence type="ECO:0000256" key="7">
    <source>
        <dbReference type="ARBA" id="ARBA00022840"/>
    </source>
</evidence>
<comment type="caution">
    <text evidence="9">Lacks conserved residue(s) required for the propagation of feature annotation.</text>
</comment>
<evidence type="ECO:0000256" key="8">
    <source>
        <dbReference type="ARBA" id="ARBA00023026"/>
    </source>
</evidence>
<evidence type="ECO:0000259" key="12">
    <source>
        <dbReference type="PROSITE" id="PS50113"/>
    </source>
</evidence>
<dbReference type="InterPro" id="IPR011495">
    <property type="entry name" value="Sig_transdc_His_kin_sub2_dim/P"/>
</dbReference>
<dbReference type="Pfam" id="PF08447">
    <property type="entry name" value="PAS_3"/>
    <property type="match status" value="1"/>
</dbReference>
<dbReference type="InterPro" id="IPR013655">
    <property type="entry name" value="PAS_fold_3"/>
</dbReference>
<dbReference type="InterPro" id="IPR000014">
    <property type="entry name" value="PAS"/>
</dbReference>
<dbReference type="PROSITE" id="PS50112">
    <property type="entry name" value="PAS"/>
    <property type="match status" value="2"/>
</dbReference>
<evidence type="ECO:0000313" key="14">
    <source>
        <dbReference type="Proteomes" id="UP001207337"/>
    </source>
</evidence>
<dbReference type="NCBIfam" id="TIGR00229">
    <property type="entry name" value="sensory_box"/>
    <property type="match status" value="2"/>
</dbReference>
<keyword evidence="3" id="KW-0597">Phosphoprotein</keyword>
<dbReference type="InterPro" id="IPR035965">
    <property type="entry name" value="PAS-like_dom_sf"/>
</dbReference>
<dbReference type="PANTHER" id="PTHR41523">
    <property type="entry name" value="TWO-COMPONENT SYSTEM SENSOR PROTEIN"/>
    <property type="match status" value="1"/>
</dbReference>
<dbReference type="Pfam" id="PF08448">
    <property type="entry name" value="PAS_4"/>
    <property type="match status" value="1"/>
</dbReference>
<keyword evidence="7" id="KW-0067">ATP-binding</keyword>
<dbReference type="CDD" id="cd00156">
    <property type="entry name" value="REC"/>
    <property type="match status" value="1"/>
</dbReference>
<protein>
    <recommendedName>
        <fullName evidence="2">histidine kinase</fullName>
        <ecNumber evidence="2">2.7.13.3</ecNumber>
    </recommendedName>
</protein>
<dbReference type="Gene3D" id="3.30.450.20">
    <property type="entry name" value="PAS domain"/>
    <property type="match status" value="2"/>
</dbReference>
<feature type="domain" description="PAC" evidence="12">
    <location>
        <begin position="505"/>
        <end position="557"/>
    </location>
</feature>
<dbReference type="SUPFAM" id="SSF55785">
    <property type="entry name" value="PYP-like sensor domain (PAS domain)"/>
    <property type="match status" value="2"/>
</dbReference>
<evidence type="ECO:0000256" key="3">
    <source>
        <dbReference type="ARBA" id="ARBA00022553"/>
    </source>
</evidence>
<comment type="catalytic activity">
    <reaction evidence="1">
        <text>ATP + protein L-histidine = ADP + protein N-phospho-L-histidine.</text>
        <dbReference type="EC" id="2.7.13.3"/>
    </reaction>
</comment>
<accession>A0ABT3PYS4</accession>
<dbReference type="SMART" id="SM00086">
    <property type="entry name" value="PAC"/>
    <property type="match status" value="2"/>
</dbReference>
<dbReference type="PROSITE" id="PS50110">
    <property type="entry name" value="RESPONSE_REGULATORY"/>
    <property type="match status" value="1"/>
</dbReference>
<evidence type="ECO:0000259" key="11">
    <source>
        <dbReference type="PROSITE" id="PS50112"/>
    </source>
</evidence>
<feature type="domain" description="PAS" evidence="11">
    <location>
        <begin position="304"/>
        <end position="374"/>
    </location>
</feature>
<keyword evidence="14" id="KW-1185">Reference proteome</keyword>
<dbReference type="Pfam" id="PF07568">
    <property type="entry name" value="HisKA_2"/>
    <property type="match status" value="1"/>
</dbReference>
<dbReference type="EMBL" id="JAJNDC010000002">
    <property type="protein sequence ID" value="MCW9713017.1"/>
    <property type="molecule type" value="Genomic_DNA"/>
</dbReference>
<evidence type="ECO:0000313" key="13">
    <source>
        <dbReference type="EMBL" id="MCW9713017.1"/>
    </source>
</evidence>
<evidence type="ECO:0000256" key="6">
    <source>
        <dbReference type="ARBA" id="ARBA00022777"/>
    </source>
</evidence>
<dbReference type="CDD" id="cd00130">
    <property type="entry name" value="PAS"/>
    <property type="match status" value="2"/>
</dbReference>
<dbReference type="Gene3D" id="3.30.450.40">
    <property type="match status" value="1"/>
</dbReference>
<keyword evidence="8" id="KW-0843">Virulence</keyword>
<dbReference type="Proteomes" id="UP001207337">
    <property type="component" value="Unassembled WGS sequence"/>
</dbReference>
<dbReference type="Gene3D" id="3.40.50.2300">
    <property type="match status" value="1"/>
</dbReference>
<dbReference type="SMART" id="SM00091">
    <property type="entry name" value="PAS"/>
    <property type="match status" value="2"/>
</dbReference>
<evidence type="ECO:0000256" key="1">
    <source>
        <dbReference type="ARBA" id="ARBA00000085"/>
    </source>
</evidence>
<comment type="caution">
    <text evidence="13">The sequence shown here is derived from an EMBL/GenBank/DDBJ whole genome shotgun (WGS) entry which is preliminary data.</text>
</comment>
<gene>
    <name evidence="13" type="ORF">LQ318_08875</name>
</gene>
<evidence type="ECO:0000256" key="4">
    <source>
        <dbReference type="ARBA" id="ARBA00022679"/>
    </source>
</evidence>
<keyword evidence="5" id="KW-0547">Nucleotide-binding</keyword>
<evidence type="ECO:0000256" key="5">
    <source>
        <dbReference type="ARBA" id="ARBA00022741"/>
    </source>
</evidence>
<organism evidence="13 14">
    <name type="scientific">Fodinibius salicampi</name>
    <dbReference type="NCBI Taxonomy" id="1920655"/>
    <lineage>
        <taxon>Bacteria</taxon>
        <taxon>Pseudomonadati</taxon>
        <taxon>Balneolota</taxon>
        <taxon>Balneolia</taxon>
        <taxon>Balneolales</taxon>
        <taxon>Balneolaceae</taxon>
        <taxon>Fodinibius</taxon>
    </lineage>
</organism>
<dbReference type="EC" id="2.7.13.3" evidence="2"/>
<feature type="domain" description="PAS" evidence="11">
    <location>
        <begin position="422"/>
        <end position="501"/>
    </location>
</feature>
<feature type="domain" description="Response regulatory" evidence="10">
    <location>
        <begin position="7"/>
        <end position="119"/>
    </location>
</feature>
<evidence type="ECO:0000259" key="10">
    <source>
        <dbReference type="PROSITE" id="PS50110"/>
    </source>
</evidence>
<dbReference type="InterPro" id="IPR013656">
    <property type="entry name" value="PAS_4"/>
</dbReference>
<dbReference type="PANTHER" id="PTHR41523:SF8">
    <property type="entry name" value="ETHYLENE RESPONSE SENSOR PROTEIN"/>
    <property type="match status" value="1"/>
</dbReference>
<dbReference type="InterPro" id="IPR001789">
    <property type="entry name" value="Sig_transdc_resp-reg_receiver"/>
</dbReference>
<dbReference type="SUPFAM" id="SSF52172">
    <property type="entry name" value="CheY-like"/>
    <property type="match status" value="1"/>
</dbReference>
<sequence length="787" mass="90642">MKDRQHTIYIVVPPDGKIQHVVNRIEKLDFEIIWERVCTEDCLSKLRDTLPDVIIAEDNSSIENFLWEVRSKYENLPIIVLSGTNDYSNGLRMVEEGAEDYISRGQIERLDIAITRVLKKDSSFSKAGIRSGLYILEEEIVGMCFDEQYTLENILQHFVESIERIHPDLIPVVVRIEDMRMYSWISSGQLSNRFLSLLDGTRVGPNAGSAGVAAYHKKNVVCLHISEDERCKEVRENALAEGLMASWAIPILVEGGKIYASFCCYCRQESHSLSLWNQEALDRIQKILQIVIGFKQVHQSLKLREQRFRALVQDGADLISIVDKSGRFKYVAPFSNSSEGINAEDFIGKSAFDYVHPKDRQRLKRILEGLAPGERVEVGPFRSLDADELPGWKETTITNMMNNPAVEGYVVNSRDITDQMEREQKLRESVERYEIVSKATSDTIWDLDLEEDVIRYNSNISEMFGYDTKRITKVGKWWRGKLHPDDRPYVLQKLDDAWTEKEDRFQMEYRFRCADGTYKYVYDRAFVVTDEDGQPVRMIGAMQDVTHQRTREQILKDSLKEKKILLMEIHHRVKNNLAVVSGMMQLQAFQSESEELRQKLFHSVGRIKTMASIHEFLYESQNFSNISFNENIKKLISAIIETVSLNQSVGVDYELEPVDININQAIPCSLIINEIFSNMLQYEYRGVGFLKIVVSLFEEDETIHIKISNNLLDDQASDILSDNTLSRELIETLSRQLEADYGYKIENDDRFFYLSFDRSEANGIGSTKVKDKRAVIKGDAVRTVVGY</sequence>
<dbReference type="InterPro" id="IPR011006">
    <property type="entry name" value="CheY-like_superfamily"/>
</dbReference>
<proteinExistence type="predicted"/>